<dbReference type="OrthoDB" id="70275at2759"/>
<name>A0A024TFE2_9STRA</name>
<dbReference type="VEuPathDB" id="FungiDB:H310_12902"/>
<gene>
    <name evidence="1" type="ORF">H310_12902</name>
</gene>
<accession>A0A024TFE2</accession>
<dbReference type="GeneID" id="20089952"/>
<evidence type="ECO:0000313" key="1">
    <source>
        <dbReference type="EMBL" id="ETV92865.1"/>
    </source>
</evidence>
<dbReference type="STRING" id="157072.A0A024TFE2"/>
<reference evidence="1" key="1">
    <citation type="submission" date="2013-12" db="EMBL/GenBank/DDBJ databases">
        <title>The Genome Sequence of Aphanomyces invadans NJM9701.</title>
        <authorList>
            <consortium name="The Broad Institute Genomics Platform"/>
            <person name="Russ C."/>
            <person name="Tyler B."/>
            <person name="van West P."/>
            <person name="Dieguez-Uribeondo J."/>
            <person name="Young S.K."/>
            <person name="Zeng Q."/>
            <person name="Gargeya S."/>
            <person name="Fitzgerald M."/>
            <person name="Abouelleil A."/>
            <person name="Alvarado L."/>
            <person name="Chapman S.B."/>
            <person name="Gainer-Dewar J."/>
            <person name="Goldberg J."/>
            <person name="Griggs A."/>
            <person name="Gujja S."/>
            <person name="Hansen M."/>
            <person name="Howarth C."/>
            <person name="Imamovic A."/>
            <person name="Ireland A."/>
            <person name="Larimer J."/>
            <person name="McCowan C."/>
            <person name="Murphy C."/>
            <person name="Pearson M."/>
            <person name="Poon T.W."/>
            <person name="Priest M."/>
            <person name="Roberts A."/>
            <person name="Saif S."/>
            <person name="Shea T."/>
            <person name="Sykes S."/>
            <person name="Wortman J."/>
            <person name="Nusbaum C."/>
            <person name="Birren B."/>
        </authorList>
    </citation>
    <scope>NUCLEOTIDE SEQUENCE [LARGE SCALE GENOMIC DNA]</scope>
    <source>
        <strain evidence="1">NJM9701</strain>
    </source>
</reference>
<dbReference type="AlphaFoldDB" id="A0A024TFE2"/>
<dbReference type="EMBL" id="KI913996">
    <property type="protein sequence ID" value="ETV92865.1"/>
    <property type="molecule type" value="Genomic_DNA"/>
</dbReference>
<proteinExistence type="predicted"/>
<organism evidence="1">
    <name type="scientific">Aphanomyces invadans</name>
    <dbReference type="NCBI Taxonomy" id="157072"/>
    <lineage>
        <taxon>Eukaryota</taxon>
        <taxon>Sar</taxon>
        <taxon>Stramenopiles</taxon>
        <taxon>Oomycota</taxon>
        <taxon>Saprolegniomycetes</taxon>
        <taxon>Saprolegniales</taxon>
        <taxon>Verrucalvaceae</taxon>
        <taxon>Aphanomyces</taxon>
    </lineage>
</organism>
<dbReference type="RefSeq" id="XP_008878388.1">
    <property type="nucleotide sequence ID" value="XM_008880166.1"/>
</dbReference>
<sequence>MGTTTSFTMKATSNDNAAAASIRFFRTKCSHADLFRESYIRCYQNHGLKVIRFVQPRWVARSCGARCFPHCCPHMEYRGCGASLSLHVDHSGRADANRLQAFGRFQVASEPFFAPNDIIPLATFTSDLRSQRNALGTWLRGERHAPERGGGEVPTAAVFHFNEKRTDGWHYTWQGGSSTKKREELHQFRVYVVSRDSDSNDCAVVWSAGTPPFKLSSYRRARQNDEPVIAPQSKTRMTRASSHAQPHAPLVVDATPSRIQQHAHYLRTLHDFCTSISIDDIARPDWLAFEQRLLCQSRRWIQSAAAANIPFATSLLHPDHLRVSRSIEWGTQHELALDLMWQWFTPALFHRLHAFAADHAVEANDEVPQVYYEWIGTLYAIVEDMLAAHSETVERLAHRLDQRNRAAFDGDDDKIGLHAVLCTLQECAKLKAAARSDDAPANCRYQGLWVLANVQLRRMDLRPSLATFFRVFTMLFAVHSRLDGDVFFVITTSILLDTVLALMFACQGQLTRPDVARDEDRIPLERPAPPV</sequence>
<protein>
    <submittedName>
        <fullName evidence="1">Uncharacterized protein</fullName>
    </submittedName>
</protein>